<gene>
    <name evidence="9" type="ordered locus">DaAHT2_1995</name>
</gene>
<comment type="similarity">
    <text evidence="7">Belongs to the class-I aminoacyl-tRNA synthetase family.</text>
</comment>
<dbReference type="InterPro" id="IPR020058">
    <property type="entry name" value="Glu/Gln-tRNA-synth_Ib_cat-dom"/>
</dbReference>
<dbReference type="SUPFAM" id="SSF52374">
    <property type="entry name" value="Nucleotidylyl transferase"/>
    <property type="match status" value="1"/>
</dbReference>
<evidence type="ECO:0000256" key="3">
    <source>
        <dbReference type="ARBA" id="ARBA00022741"/>
    </source>
</evidence>
<keyword evidence="4" id="KW-0862">Zinc</keyword>
<accession>D6Z548</accession>
<evidence type="ECO:0000256" key="2">
    <source>
        <dbReference type="ARBA" id="ARBA00022723"/>
    </source>
</evidence>
<dbReference type="Pfam" id="PF00749">
    <property type="entry name" value="tRNA-synt_1c"/>
    <property type="match status" value="2"/>
</dbReference>
<keyword evidence="2" id="KW-0479">Metal-binding</keyword>
<keyword evidence="3 7" id="KW-0547">Nucleotide-binding</keyword>
<protein>
    <submittedName>
        <fullName evidence="9">Glutamyl/glutaminyl-tRNA synthetase, class Ic, catalytic domain protein</fullName>
    </submittedName>
</protein>
<dbReference type="STRING" id="589865.DaAHT2_1995"/>
<dbReference type="GO" id="GO:0005829">
    <property type="term" value="C:cytosol"/>
    <property type="evidence" value="ECO:0007669"/>
    <property type="project" value="TreeGrafter"/>
</dbReference>
<dbReference type="AlphaFoldDB" id="D6Z548"/>
<dbReference type="GO" id="GO:0005524">
    <property type="term" value="F:ATP binding"/>
    <property type="evidence" value="ECO:0007669"/>
    <property type="project" value="UniProtKB-KW"/>
</dbReference>
<keyword evidence="7" id="KW-0648">Protein biosynthesis</keyword>
<keyword evidence="6 7" id="KW-0030">Aminoacyl-tRNA synthetase</keyword>
<dbReference type="KEGG" id="dak:DaAHT2_1995"/>
<keyword evidence="1 7" id="KW-0436">Ligase</keyword>
<dbReference type="EMBL" id="CP001940">
    <property type="protein sequence ID" value="ADH86673.1"/>
    <property type="molecule type" value="Genomic_DNA"/>
</dbReference>
<evidence type="ECO:0000313" key="9">
    <source>
        <dbReference type="EMBL" id="ADH86673.1"/>
    </source>
</evidence>
<evidence type="ECO:0000256" key="6">
    <source>
        <dbReference type="ARBA" id="ARBA00023146"/>
    </source>
</evidence>
<dbReference type="HOGENOM" id="CLU_015768_0_3_7"/>
<feature type="domain" description="Glutamyl/glutaminyl-tRNA synthetase class Ib catalytic" evidence="8">
    <location>
        <begin position="2"/>
        <end position="118"/>
    </location>
</feature>
<evidence type="ECO:0000256" key="4">
    <source>
        <dbReference type="ARBA" id="ARBA00022833"/>
    </source>
</evidence>
<dbReference type="InParanoid" id="D6Z548"/>
<evidence type="ECO:0000256" key="7">
    <source>
        <dbReference type="RuleBase" id="RU363037"/>
    </source>
</evidence>
<feature type="domain" description="Glutamyl/glutaminyl-tRNA synthetase class Ib catalytic" evidence="8">
    <location>
        <begin position="190"/>
        <end position="305"/>
    </location>
</feature>
<dbReference type="RefSeq" id="WP_013164196.1">
    <property type="nucleotide sequence ID" value="NC_014216.1"/>
</dbReference>
<dbReference type="GO" id="GO:0006424">
    <property type="term" value="P:glutamyl-tRNA aminoacylation"/>
    <property type="evidence" value="ECO:0007669"/>
    <property type="project" value="TreeGrafter"/>
</dbReference>
<dbReference type="PROSITE" id="PS00178">
    <property type="entry name" value="AA_TRNA_LIGASE_I"/>
    <property type="match status" value="1"/>
</dbReference>
<dbReference type="PANTHER" id="PTHR43311">
    <property type="entry name" value="GLUTAMATE--TRNA LIGASE"/>
    <property type="match status" value="1"/>
</dbReference>
<evidence type="ECO:0000259" key="8">
    <source>
        <dbReference type="Pfam" id="PF00749"/>
    </source>
</evidence>
<dbReference type="PANTHER" id="PTHR43311:SF1">
    <property type="entry name" value="GLUTAMYL-Q TRNA(ASP) SYNTHETASE"/>
    <property type="match status" value="1"/>
</dbReference>
<evidence type="ECO:0000313" key="10">
    <source>
        <dbReference type="Proteomes" id="UP000001508"/>
    </source>
</evidence>
<dbReference type="InterPro" id="IPR014729">
    <property type="entry name" value="Rossmann-like_a/b/a_fold"/>
</dbReference>
<sequence>MLRSRLAPTPSGYLHLGNAVNFILTWLLVRRADGRLKLRIDDADAGRSRPEYIEDIFRQLEWLGLDWDLGPAGPDEFTARYSQLQRLERYRAGLNALQAQQVLFFCHCTRRQIKKISADHLYPGTCRSRFQAPVEPHTVRIRVPHRWVFDPASQEAAWPFAAAWPTSGEQAPKTLLRETPSLPPVLLATEMGDFILWRRDNLPAYQLASLLDDLDDEINLIVRGLDLLPSTAAQVFLAEQLGPAGAAFLGAEFLHHPLLTDRQGRKLAKSDQALSLAAMRAAGTSPAAVYRRAARFLGLPADEINTLADLLAAVTAP</sequence>
<evidence type="ECO:0000256" key="5">
    <source>
        <dbReference type="ARBA" id="ARBA00022840"/>
    </source>
</evidence>
<proteinExistence type="inferred from homology"/>
<keyword evidence="10" id="KW-1185">Reference proteome</keyword>
<dbReference type="eggNOG" id="COG0008">
    <property type="taxonomic scope" value="Bacteria"/>
</dbReference>
<dbReference type="OrthoDB" id="9807503at2"/>
<evidence type="ECO:0000256" key="1">
    <source>
        <dbReference type="ARBA" id="ARBA00022598"/>
    </source>
</evidence>
<dbReference type="Proteomes" id="UP000001508">
    <property type="component" value="Chromosome"/>
</dbReference>
<dbReference type="InterPro" id="IPR000924">
    <property type="entry name" value="Glu/Gln-tRNA-synth"/>
</dbReference>
<dbReference type="GO" id="GO:0004818">
    <property type="term" value="F:glutamate-tRNA ligase activity"/>
    <property type="evidence" value="ECO:0007669"/>
    <property type="project" value="TreeGrafter"/>
</dbReference>
<keyword evidence="5 7" id="KW-0067">ATP-binding</keyword>
<dbReference type="InterPro" id="IPR001412">
    <property type="entry name" value="aa-tRNA-synth_I_CS"/>
</dbReference>
<organism evidence="9 10">
    <name type="scientific">Desulfurivibrio alkaliphilus (strain DSM 19089 / UNIQEM U267 / AHT2)</name>
    <dbReference type="NCBI Taxonomy" id="589865"/>
    <lineage>
        <taxon>Bacteria</taxon>
        <taxon>Pseudomonadati</taxon>
        <taxon>Thermodesulfobacteriota</taxon>
        <taxon>Desulfobulbia</taxon>
        <taxon>Desulfobulbales</taxon>
        <taxon>Desulfobulbaceae</taxon>
        <taxon>Desulfurivibrio</taxon>
    </lineage>
</organism>
<dbReference type="Gene3D" id="3.40.50.620">
    <property type="entry name" value="HUPs"/>
    <property type="match status" value="1"/>
</dbReference>
<name>D6Z548_DESAT</name>
<reference evidence="10" key="1">
    <citation type="submission" date="2010-02" db="EMBL/GenBank/DDBJ databases">
        <title>Complete sequence of Desulfurivibrio alkaliphilus AHT2.</title>
        <authorList>
            <consortium name="US DOE Joint Genome Institute"/>
            <person name="Pitluck S."/>
            <person name="Chertkov O."/>
            <person name="Detter J.C."/>
            <person name="Han C."/>
            <person name="Tapia R."/>
            <person name="Larimer F."/>
            <person name="Land M."/>
            <person name="Hauser L."/>
            <person name="Kyrpides N."/>
            <person name="Mikhailova N."/>
            <person name="Sorokin D.Y."/>
            <person name="Muyzer G."/>
            <person name="Woyke T."/>
        </authorList>
    </citation>
    <scope>NUCLEOTIDE SEQUENCE [LARGE SCALE GENOMIC DNA]</scope>
    <source>
        <strain evidence="10">DSM 19089 / UNIQEM U267 / AHT2</strain>
    </source>
</reference>
<dbReference type="PRINTS" id="PR00987">
    <property type="entry name" value="TRNASYNTHGLU"/>
</dbReference>
<dbReference type="InterPro" id="IPR049940">
    <property type="entry name" value="GluQ/Sye"/>
</dbReference>